<keyword evidence="2" id="KW-0732">Signal</keyword>
<dbReference type="Pfam" id="PF03990">
    <property type="entry name" value="DUF348"/>
    <property type="match status" value="3"/>
</dbReference>
<comment type="caution">
    <text evidence="5">The sequence shown here is derived from an EMBL/GenBank/DDBJ whole genome shotgun (WGS) entry which is preliminary data.</text>
</comment>
<keyword evidence="3" id="KW-0378">Hydrolase</keyword>
<dbReference type="PANTHER" id="PTHR39160:SF4">
    <property type="entry name" value="RESUSCITATION-PROMOTING FACTOR RPFB"/>
    <property type="match status" value="1"/>
</dbReference>
<dbReference type="EMBL" id="QTUC01000001">
    <property type="protein sequence ID" value="REF35744.1"/>
    <property type="molecule type" value="Genomic_DNA"/>
</dbReference>
<dbReference type="InterPro" id="IPR023346">
    <property type="entry name" value="Lysozyme-like_dom_sf"/>
</dbReference>
<organism evidence="5 6">
    <name type="scientific">Thermasporomyces composti</name>
    <dbReference type="NCBI Taxonomy" id="696763"/>
    <lineage>
        <taxon>Bacteria</taxon>
        <taxon>Bacillati</taxon>
        <taxon>Actinomycetota</taxon>
        <taxon>Actinomycetes</taxon>
        <taxon>Propionibacteriales</taxon>
        <taxon>Nocardioidaceae</taxon>
        <taxon>Thermasporomyces</taxon>
    </lineage>
</organism>
<dbReference type="Proteomes" id="UP000256485">
    <property type="component" value="Unassembled WGS sequence"/>
</dbReference>
<dbReference type="Pfam" id="PF07501">
    <property type="entry name" value="G5"/>
    <property type="match status" value="1"/>
</dbReference>
<dbReference type="CDD" id="cd13925">
    <property type="entry name" value="RPF"/>
    <property type="match status" value="1"/>
</dbReference>
<dbReference type="SUPFAM" id="SSF53955">
    <property type="entry name" value="Lysozyme-like"/>
    <property type="match status" value="1"/>
</dbReference>
<dbReference type="AlphaFoldDB" id="A0A3D9VC48"/>
<proteinExistence type="inferred from homology"/>
<dbReference type="Gene3D" id="1.10.530.10">
    <property type="match status" value="1"/>
</dbReference>
<keyword evidence="6" id="KW-1185">Reference proteome</keyword>
<name>A0A3D9VC48_THECX</name>
<dbReference type="InterPro" id="IPR011098">
    <property type="entry name" value="G5_dom"/>
</dbReference>
<comment type="similarity">
    <text evidence="1">Belongs to the transglycosylase family. Rpf subfamily.</text>
</comment>
<evidence type="ECO:0000256" key="3">
    <source>
        <dbReference type="ARBA" id="ARBA00022801"/>
    </source>
</evidence>
<dbReference type="RefSeq" id="WP_170152508.1">
    <property type="nucleotide sequence ID" value="NZ_QTUC01000001.1"/>
</dbReference>
<evidence type="ECO:0000259" key="4">
    <source>
        <dbReference type="PROSITE" id="PS51109"/>
    </source>
</evidence>
<feature type="domain" description="G5" evidence="4">
    <location>
        <begin position="197"/>
        <end position="277"/>
    </location>
</feature>
<evidence type="ECO:0000256" key="2">
    <source>
        <dbReference type="ARBA" id="ARBA00022729"/>
    </source>
</evidence>
<protein>
    <submittedName>
        <fullName evidence="5">Uncharacterized protein YabE (DUF348 family)</fullName>
    </submittedName>
</protein>
<dbReference type="InterPro" id="IPR007137">
    <property type="entry name" value="DUF348"/>
</dbReference>
<evidence type="ECO:0000313" key="6">
    <source>
        <dbReference type="Proteomes" id="UP000256485"/>
    </source>
</evidence>
<dbReference type="SMART" id="SM01208">
    <property type="entry name" value="G5"/>
    <property type="match status" value="1"/>
</dbReference>
<dbReference type="InterPro" id="IPR010618">
    <property type="entry name" value="RPF"/>
</dbReference>
<dbReference type="Pfam" id="PF06737">
    <property type="entry name" value="Transglycosylas"/>
    <property type="match status" value="1"/>
</dbReference>
<dbReference type="PANTHER" id="PTHR39160">
    <property type="entry name" value="CELL WALL-BINDING PROTEIN YOCH"/>
    <property type="match status" value="1"/>
</dbReference>
<dbReference type="InterPro" id="IPR051933">
    <property type="entry name" value="Resuscitation_pf_RpfB"/>
</dbReference>
<accession>A0A3D9VC48</accession>
<dbReference type="PROSITE" id="PS51109">
    <property type="entry name" value="G5"/>
    <property type="match status" value="1"/>
</dbReference>
<sequence length="367" mass="39227">MRSKRLVAAIGLGILGALGIGGAVYAALDKAVTISVDGRVQTHHTFGSTVADALREADISVGPRDVVAPAPSASISDGTRIAVRYARPLTLTIDGETRTHWVTARNVGQALEDLGVRATGGTLSVSRSMGIARRGLDVELRTLKDITIKHDKTTTTLSAPVLTVRDALAAAGLRVDSDDRVRPPAPTQLEDGDTITITRIKVTTQSVTQRIPFKTIRRTDSSMYEDESRVERAGEPGTRARVLRVTYVDGRKAKVEVLSERVLAKPVDKIVVVGTKERPSSSGRVGGGVDDLNWAALAQCESGGNPRAVNPAGYYGLYQFSLPTWRSVGGTGNPIDASPEEQTYRAKLLYKRAGAGQWPVCGSRLFT</sequence>
<dbReference type="GO" id="GO:0016787">
    <property type="term" value="F:hydrolase activity"/>
    <property type="evidence" value="ECO:0007669"/>
    <property type="project" value="UniProtKB-KW"/>
</dbReference>
<evidence type="ECO:0000256" key="1">
    <source>
        <dbReference type="ARBA" id="ARBA00010830"/>
    </source>
</evidence>
<evidence type="ECO:0000313" key="5">
    <source>
        <dbReference type="EMBL" id="REF35744.1"/>
    </source>
</evidence>
<gene>
    <name evidence="5" type="ORF">DFJ64_1134</name>
</gene>
<reference evidence="5 6" key="1">
    <citation type="submission" date="2018-08" db="EMBL/GenBank/DDBJ databases">
        <title>Sequencing the genomes of 1000 actinobacteria strains.</title>
        <authorList>
            <person name="Klenk H.-P."/>
        </authorList>
    </citation>
    <scope>NUCLEOTIDE SEQUENCE [LARGE SCALE GENOMIC DNA]</scope>
    <source>
        <strain evidence="5 6">DSM 22891</strain>
    </source>
</reference>
<dbReference type="Gene3D" id="2.20.230.10">
    <property type="entry name" value="Resuscitation-promoting factor rpfb"/>
    <property type="match status" value="1"/>
</dbReference>